<proteinExistence type="predicted"/>
<feature type="coiled-coil region" evidence="1">
    <location>
        <begin position="304"/>
        <end position="331"/>
    </location>
</feature>
<dbReference type="PANTHER" id="PTHR38887">
    <property type="entry name" value="CHROMOSOME 21, WHOLE GENOME SHOTGUN SEQUENCE"/>
    <property type="match status" value="1"/>
</dbReference>
<feature type="compositionally biased region" description="Pro residues" evidence="2">
    <location>
        <begin position="1"/>
        <end position="11"/>
    </location>
</feature>
<dbReference type="Proteomes" id="UP001194746">
    <property type="component" value="Unassembled WGS sequence"/>
</dbReference>
<gene>
    <name evidence="3" type="ORF">FE257_010385</name>
</gene>
<comment type="caution">
    <text evidence="3">The sequence shown here is derived from an EMBL/GenBank/DDBJ whole genome shotgun (WGS) entry which is preliminary data.</text>
</comment>
<dbReference type="PANTHER" id="PTHR38887:SF1">
    <property type="entry name" value="RAS MODIFICATION PROTEIN ERF4"/>
    <property type="match status" value="1"/>
</dbReference>
<feature type="region of interest" description="Disordered" evidence="2">
    <location>
        <begin position="218"/>
        <end position="252"/>
    </location>
</feature>
<dbReference type="AlphaFoldDB" id="A0AAD4CJ67"/>
<reference evidence="3" key="1">
    <citation type="journal article" date="2019" name="Beilstein J. Org. Chem.">
        <title>Nanangenines: drimane sesquiterpenoids as the dominant metabolite cohort of a novel Australian fungus, Aspergillus nanangensis.</title>
        <authorList>
            <person name="Lacey H.J."/>
            <person name="Gilchrist C.L.M."/>
            <person name="Crombie A."/>
            <person name="Kalaitzis J.A."/>
            <person name="Vuong D."/>
            <person name="Rutledge P.J."/>
            <person name="Turner P."/>
            <person name="Pitt J.I."/>
            <person name="Lacey E."/>
            <person name="Chooi Y.H."/>
            <person name="Piggott A.M."/>
        </authorList>
    </citation>
    <scope>NUCLEOTIDE SEQUENCE</scope>
    <source>
        <strain evidence="3">MST-FP2251</strain>
    </source>
</reference>
<evidence type="ECO:0000256" key="1">
    <source>
        <dbReference type="SAM" id="Coils"/>
    </source>
</evidence>
<dbReference type="EMBL" id="VCAU01000064">
    <property type="protein sequence ID" value="KAF9887257.1"/>
    <property type="molecule type" value="Genomic_DNA"/>
</dbReference>
<accession>A0AAD4CJ67</accession>
<feature type="compositionally biased region" description="Basic and acidic residues" evidence="2">
    <location>
        <begin position="234"/>
        <end position="252"/>
    </location>
</feature>
<keyword evidence="1" id="KW-0175">Coiled coil</keyword>
<protein>
    <submittedName>
        <fullName evidence="3">Uncharacterized protein</fullName>
    </submittedName>
</protein>
<sequence length="428" mass="47710">MENRPPLPPRPSAKSIETGYETAPEGSGSPSSHSDINNPPPYYPSSSAPILIHNQVSDTFPRQSTVLPKPCVVPQTSHTLHGTIYRPFARAYPPDLAQNDISPTDFLAFIDGLNEVWLAHPYLQATSATSGLIGLAPLLEVQLVSLGVQIAAEYGSIKLSQMRTQAYMKLANEQLFAPRRLRAQVLKTRAMMEEVGIPGEVLELPAVGSARSDAVKDEVFEDVEGGSEGSGDSSGREKGKSKSTDQRHDPQVRRMEAIKEFVLPLAFADDLPLADNWLKRATDKQEKWFVEKQNNVLVGRREKATKLASEAMEIERELNEKIGEIEALKTVARDRATERLQGPLGESNQGRLMVQEDLEKEMKKLNKKTDKLAKEKEKRVGKKLLKSEKRIQRVEKRETKIAQKVMWVVVTGDDGRGFQNHLWEDSDG</sequence>
<keyword evidence="4" id="KW-1185">Reference proteome</keyword>
<organism evidence="3 4">
    <name type="scientific">Aspergillus nanangensis</name>
    <dbReference type="NCBI Taxonomy" id="2582783"/>
    <lineage>
        <taxon>Eukaryota</taxon>
        <taxon>Fungi</taxon>
        <taxon>Dikarya</taxon>
        <taxon>Ascomycota</taxon>
        <taxon>Pezizomycotina</taxon>
        <taxon>Eurotiomycetes</taxon>
        <taxon>Eurotiomycetidae</taxon>
        <taxon>Eurotiales</taxon>
        <taxon>Aspergillaceae</taxon>
        <taxon>Aspergillus</taxon>
        <taxon>Aspergillus subgen. Circumdati</taxon>
    </lineage>
</organism>
<feature type="compositionally biased region" description="Polar residues" evidence="2">
    <location>
        <begin position="28"/>
        <end position="37"/>
    </location>
</feature>
<evidence type="ECO:0000256" key="2">
    <source>
        <dbReference type="SAM" id="MobiDB-lite"/>
    </source>
</evidence>
<evidence type="ECO:0000313" key="4">
    <source>
        <dbReference type="Proteomes" id="UP001194746"/>
    </source>
</evidence>
<reference evidence="3" key="2">
    <citation type="submission" date="2020-02" db="EMBL/GenBank/DDBJ databases">
        <authorList>
            <person name="Gilchrist C.L.M."/>
            <person name="Chooi Y.-H."/>
        </authorList>
    </citation>
    <scope>NUCLEOTIDE SEQUENCE</scope>
    <source>
        <strain evidence="3">MST-FP2251</strain>
    </source>
</reference>
<name>A0AAD4CJ67_ASPNN</name>
<dbReference type="InterPro" id="IPR053221">
    <property type="entry name" value="Burnettramic_acid_biosynth"/>
</dbReference>
<feature type="region of interest" description="Disordered" evidence="2">
    <location>
        <begin position="1"/>
        <end position="40"/>
    </location>
</feature>
<evidence type="ECO:0000313" key="3">
    <source>
        <dbReference type="EMBL" id="KAF9887257.1"/>
    </source>
</evidence>